<dbReference type="PANTHER" id="PTHR34717">
    <property type="entry name" value="EG:BACR7A4.20 PROTEIN"/>
    <property type="match status" value="1"/>
</dbReference>
<sequence>MDNYGNPMDSRFGGSESGVRSAKMLDRKYDLPQDAPWAGDCIYFNASNSDGWYLNLGLAQRQNNLINLFFVLKIPNVGLFVNPELVENSNVESVPSSNVHQTKSGFKSYCIEPMREWRVTFKGKVIRYDQNRPCIDLSNIGPNILSQSDKPDTLEASFDLTWTNFGEYFDFDVDISPEILAHSLAIEPWSRSLFEKLKSSHQSHYEQFGHLKGDFKLGGDVNFESGPVDLISMRDHTITRFRRWSQMRRYLMLVYHLEDGTCIHTSIVSMPDVVFTHLQFGYVITPQKQKLAVDSLQLHLSDLGEQNKEFPKTFYYSFRAGAEFYNARVEIKDFVRFKMGLELACFVQENLCEFYVNGIKGYGFAEAEYRIDPY</sequence>
<dbReference type="Proteomes" id="UP001201812">
    <property type="component" value="Unassembled WGS sequence"/>
</dbReference>
<dbReference type="EMBL" id="JAKKPZ010000037">
    <property type="protein sequence ID" value="KAI1708152.1"/>
    <property type="molecule type" value="Genomic_DNA"/>
</dbReference>
<organism evidence="1 2">
    <name type="scientific">Ditylenchus destructor</name>
    <dbReference type="NCBI Taxonomy" id="166010"/>
    <lineage>
        <taxon>Eukaryota</taxon>
        <taxon>Metazoa</taxon>
        <taxon>Ecdysozoa</taxon>
        <taxon>Nematoda</taxon>
        <taxon>Chromadorea</taxon>
        <taxon>Rhabditida</taxon>
        <taxon>Tylenchina</taxon>
        <taxon>Tylenchomorpha</taxon>
        <taxon>Sphaerularioidea</taxon>
        <taxon>Anguinidae</taxon>
        <taxon>Anguininae</taxon>
        <taxon>Ditylenchus</taxon>
    </lineage>
</organism>
<accession>A0AAD4MV90</accession>
<evidence type="ECO:0000313" key="2">
    <source>
        <dbReference type="Proteomes" id="UP001201812"/>
    </source>
</evidence>
<proteinExistence type="predicted"/>
<gene>
    <name evidence="1" type="ORF">DdX_12102</name>
</gene>
<comment type="caution">
    <text evidence="1">The sequence shown here is derived from an EMBL/GenBank/DDBJ whole genome shotgun (WGS) entry which is preliminary data.</text>
</comment>
<dbReference type="PANTHER" id="PTHR34717:SF1">
    <property type="entry name" value="EG:BACR7A4.20 PROTEIN"/>
    <property type="match status" value="1"/>
</dbReference>
<keyword evidence="2" id="KW-1185">Reference proteome</keyword>
<dbReference type="AlphaFoldDB" id="A0AAD4MV90"/>
<reference evidence="1" key="1">
    <citation type="submission" date="2022-01" db="EMBL/GenBank/DDBJ databases">
        <title>Genome Sequence Resource for Two Populations of Ditylenchus destructor, the Migratory Endoparasitic Phytonematode.</title>
        <authorList>
            <person name="Zhang H."/>
            <person name="Lin R."/>
            <person name="Xie B."/>
        </authorList>
    </citation>
    <scope>NUCLEOTIDE SEQUENCE</scope>
    <source>
        <strain evidence="1">BazhouSP</strain>
    </source>
</reference>
<name>A0AAD4MV90_9BILA</name>
<evidence type="ECO:0000313" key="1">
    <source>
        <dbReference type="EMBL" id="KAI1708152.1"/>
    </source>
</evidence>
<protein>
    <submittedName>
        <fullName evidence="1">Uncharacterized protein</fullName>
    </submittedName>
</protein>